<dbReference type="Gene3D" id="3.40.30.10">
    <property type="entry name" value="Glutaredoxin"/>
    <property type="match status" value="1"/>
</dbReference>
<feature type="domain" description="Thioredoxin" evidence="3">
    <location>
        <begin position="259"/>
        <end position="397"/>
    </location>
</feature>
<feature type="transmembrane region" description="Helical" evidence="2">
    <location>
        <begin position="41"/>
        <end position="58"/>
    </location>
</feature>
<keyword evidence="5" id="KW-1185">Reference proteome</keyword>
<evidence type="ECO:0000313" key="5">
    <source>
        <dbReference type="Proteomes" id="UP001596108"/>
    </source>
</evidence>
<accession>A0ABW0R0T4</accession>
<reference evidence="5" key="1">
    <citation type="journal article" date="2019" name="Int. J. Syst. Evol. Microbiol.">
        <title>The Global Catalogue of Microorganisms (GCM) 10K type strain sequencing project: providing services to taxonomists for standard genome sequencing and annotation.</title>
        <authorList>
            <consortium name="The Broad Institute Genomics Platform"/>
            <consortium name="The Broad Institute Genome Sequencing Center for Infectious Disease"/>
            <person name="Wu L."/>
            <person name="Ma J."/>
        </authorList>
    </citation>
    <scope>NUCLEOTIDE SEQUENCE [LARGE SCALE GENOMIC DNA]</scope>
    <source>
        <strain evidence="5">CGMCC 1.18578</strain>
    </source>
</reference>
<dbReference type="EC" id="1.11.1.24" evidence="4"/>
<dbReference type="PANTHER" id="PTHR42852">
    <property type="entry name" value="THIOL:DISULFIDE INTERCHANGE PROTEIN DSBE"/>
    <property type="match status" value="1"/>
</dbReference>
<dbReference type="InterPro" id="IPR036249">
    <property type="entry name" value="Thioredoxin-like_sf"/>
</dbReference>
<feature type="transmembrane region" description="Helical" evidence="2">
    <location>
        <begin position="219"/>
        <end position="237"/>
    </location>
</feature>
<organism evidence="4 5">
    <name type="scientific">Cohnella yongneupensis</name>
    <dbReference type="NCBI Taxonomy" id="425006"/>
    <lineage>
        <taxon>Bacteria</taxon>
        <taxon>Bacillati</taxon>
        <taxon>Bacillota</taxon>
        <taxon>Bacilli</taxon>
        <taxon>Bacillales</taxon>
        <taxon>Paenibacillaceae</taxon>
        <taxon>Cohnella</taxon>
    </lineage>
</organism>
<keyword evidence="1" id="KW-1015">Disulfide bond</keyword>
<feature type="transmembrane region" description="Helical" evidence="2">
    <location>
        <begin position="6"/>
        <end position="29"/>
    </location>
</feature>
<name>A0ABW0R0T4_9BACL</name>
<feature type="transmembrane region" description="Helical" evidence="2">
    <location>
        <begin position="141"/>
        <end position="159"/>
    </location>
</feature>
<evidence type="ECO:0000256" key="1">
    <source>
        <dbReference type="ARBA" id="ARBA00023157"/>
    </source>
</evidence>
<evidence type="ECO:0000313" key="4">
    <source>
        <dbReference type="EMBL" id="MFC5530613.1"/>
    </source>
</evidence>
<dbReference type="GO" id="GO:0140824">
    <property type="term" value="F:thioredoxin-dependent peroxiredoxin activity"/>
    <property type="evidence" value="ECO:0007669"/>
    <property type="project" value="UniProtKB-EC"/>
</dbReference>
<feature type="transmembrane region" description="Helical" evidence="2">
    <location>
        <begin position="113"/>
        <end position="135"/>
    </location>
</feature>
<dbReference type="InterPro" id="IPR017937">
    <property type="entry name" value="Thioredoxin_CS"/>
</dbReference>
<keyword evidence="2" id="KW-0472">Membrane</keyword>
<feature type="transmembrane region" description="Helical" evidence="2">
    <location>
        <begin position="78"/>
        <end position="101"/>
    </location>
</feature>
<evidence type="ECO:0000259" key="3">
    <source>
        <dbReference type="PROSITE" id="PS51352"/>
    </source>
</evidence>
<dbReference type="PANTHER" id="PTHR42852:SF17">
    <property type="entry name" value="THIOREDOXIN-LIKE PROTEIN HI_1115"/>
    <property type="match status" value="1"/>
</dbReference>
<keyword evidence="4" id="KW-0560">Oxidoreductase</keyword>
<evidence type="ECO:0000256" key="2">
    <source>
        <dbReference type="SAM" id="Phobius"/>
    </source>
</evidence>
<gene>
    <name evidence="4" type="ORF">ACFPQ4_14335</name>
</gene>
<dbReference type="RefSeq" id="WP_378112557.1">
    <property type="nucleotide sequence ID" value="NZ_JBHSNC010000043.1"/>
</dbReference>
<dbReference type="PROSITE" id="PS00194">
    <property type="entry name" value="THIOREDOXIN_1"/>
    <property type="match status" value="1"/>
</dbReference>
<dbReference type="CDD" id="cd02966">
    <property type="entry name" value="TlpA_like_family"/>
    <property type="match status" value="1"/>
</dbReference>
<proteinExistence type="predicted"/>
<dbReference type="EMBL" id="JBHSNC010000043">
    <property type="protein sequence ID" value="MFC5530613.1"/>
    <property type="molecule type" value="Genomic_DNA"/>
</dbReference>
<feature type="transmembrane region" description="Helical" evidence="2">
    <location>
        <begin position="166"/>
        <end position="182"/>
    </location>
</feature>
<feature type="transmembrane region" description="Helical" evidence="2">
    <location>
        <begin position="188"/>
        <end position="207"/>
    </location>
</feature>
<dbReference type="InterPro" id="IPR050553">
    <property type="entry name" value="Thioredoxin_ResA/DsbE_sf"/>
</dbReference>
<dbReference type="SUPFAM" id="SSF52833">
    <property type="entry name" value="Thioredoxin-like"/>
    <property type="match status" value="1"/>
</dbReference>
<keyword evidence="2" id="KW-1133">Transmembrane helix</keyword>
<dbReference type="Pfam" id="PF00578">
    <property type="entry name" value="AhpC-TSA"/>
    <property type="match status" value="1"/>
</dbReference>
<dbReference type="Proteomes" id="UP001596108">
    <property type="component" value="Unassembled WGS sequence"/>
</dbReference>
<sequence>MYTFQIGSLVLNGQLLLYIGFGLFGYLALRYMLHRRGAEGASGLLESAGPAFVLWLAVWKLSPIMVDYKITIGNVSSLLFLDGGAMGQLLAAIAVLVFAVYRANRKGWSLPILAQSLAVYIAGGTIYYQAALLFIRLDPPAYAALALIWSAAFASHAIWRKQTENPATASAIFLIGMALIAVTSDHRLTLFLSLSTSQLFYLALALWIPNVTPSPQHRLRRAIIPILVIGALSFSVYDSTIDQSKHSSLGQAAGTATGLHRHQLAPDFTVQDLQGNEVRLSDYRGRKVIVNFWASWCPPCRAEMPHMQRFYEKHDGKDDVVILSVNLASLEHSKNAAGQFAAKHGLTFPITSDVKGTVLDLYNVRAYPTTYVLDERGVTEDIIVGPMTTDFMETLLR</sequence>
<keyword evidence="2" id="KW-0812">Transmembrane</keyword>
<comment type="caution">
    <text evidence="4">The sequence shown here is derived from an EMBL/GenBank/DDBJ whole genome shotgun (WGS) entry which is preliminary data.</text>
</comment>
<protein>
    <submittedName>
        <fullName evidence="4">Peroxiredoxin family protein</fullName>
        <ecNumber evidence="4">1.11.1.24</ecNumber>
    </submittedName>
</protein>
<keyword evidence="4" id="KW-0575">Peroxidase</keyword>
<dbReference type="PROSITE" id="PS51352">
    <property type="entry name" value="THIOREDOXIN_2"/>
    <property type="match status" value="1"/>
</dbReference>
<dbReference type="InterPro" id="IPR000866">
    <property type="entry name" value="AhpC/TSA"/>
</dbReference>
<dbReference type="InterPro" id="IPR013766">
    <property type="entry name" value="Thioredoxin_domain"/>
</dbReference>